<dbReference type="PANTHER" id="PTHR12684">
    <property type="entry name" value="PUTATIVE PHOSPHOTRANSFERASE"/>
    <property type="match status" value="1"/>
</dbReference>
<dbReference type="EC" id="2.7.1.-" evidence="5"/>
<evidence type="ECO:0000256" key="3">
    <source>
        <dbReference type="ARBA" id="ARBA00023027"/>
    </source>
</evidence>
<dbReference type="EMBL" id="CAKMMF010000050">
    <property type="protein sequence ID" value="CAH1225132.1"/>
    <property type="molecule type" value="Genomic_DNA"/>
</dbReference>
<dbReference type="InterPro" id="IPR042081">
    <property type="entry name" value="RNA_2'-PTrans_C"/>
</dbReference>
<comment type="similarity">
    <text evidence="1 5">Belongs to the KptA/TPT1 family.</text>
</comment>
<evidence type="ECO:0000256" key="5">
    <source>
        <dbReference type="HAMAP-Rule" id="MF_00299"/>
    </source>
</evidence>
<evidence type="ECO:0000313" key="7">
    <source>
        <dbReference type="Proteomes" id="UP000838686"/>
    </source>
</evidence>
<keyword evidence="7" id="KW-1185">Reference proteome</keyword>
<dbReference type="Proteomes" id="UP000838686">
    <property type="component" value="Unassembled WGS sequence"/>
</dbReference>
<protein>
    <recommendedName>
        <fullName evidence="5">Probable RNA 2'-phosphotransferase</fullName>
        <ecNumber evidence="5">2.7.1.-</ecNumber>
    </recommendedName>
</protein>
<dbReference type="InterPro" id="IPR002745">
    <property type="entry name" value="Ptrans_KptA/Tpt1"/>
</dbReference>
<evidence type="ECO:0000256" key="2">
    <source>
        <dbReference type="ARBA" id="ARBA00022679"/>
    </source>
</evidence>
<accession>A0ABN8H6J5</accession>
<evidence type="ECO:0000256" key="1">
    <source>
        <dbReference type="ARBA" id="ARBA00009836"/>
    </source>
</evidence>
<dbReference type="Gene3D" id="3.20.170.30">
    <property type="match status" value="1"/>
</dbReference>
<dbReference type="RefSeq" id="WP_236347370.1">
    <property type="nucleotide sequence ID" value="NZ_CAKMMF010000050.1"/>
</dbReference>
<evidence type="ECO:0000313" key="6">
    <source>
        <dbReference type="EMBL" id="CAH1225132.1"/>
    </source>
</evidence>
<dbReference type="GO" id="GO:0016740">
    <property type="term" value="F:transferase activity"/>
    <property type="evidence" value="ECO:0007669"/>
    <property type="project" value="UniProtKB-KW"/>
</dbReference>
<dbReference type="PANTHER" id="PTHR12684:SF2">
    <property type="entry name" value="TRNA 2'-PHOSPHOTRANSFERASE 1"/>
    <property type="match status" value="1"/>
</dbReference>
<name>A0ABN8H6J5_9BACL</name>
<dbReference type="InterPro" id="IPR022928">
    <property type="entry name" value="RNA_2'-PTrans_KptA"/>
</dbReference>
<dbReference type="Gene3D" id="1.10.10.970">
    <property type="entry name" value="RNA 2'-phosphotransferase, Tpt1/KptA family, N-terminal domain"/>
    <property type="match status" value="1"/>
</dbReference>
<sequence length="184" mass="21433">MDYLKLSKEVSYALRHAPWEYELELDREGWIEIEQLLSALRLNRHWESVNENDLAIMIELSDKKRHEILDGRIRALYGHSVPEKITKRNEAPPPVLYHGTARHLVEQILNQGLHPMGRQYVHHSADRETAILVGRRKDSSPVLLRVDAKKAWDNGIKFYRGNNTIWLADHIPLEYISVEQTAIS</sequence>
<comment type="caution">
    <text evidence="6">The sequence shown here is derived from an EMBL/GenBank/DDBJ whole genome shotgun (WGS) entry which is preliminary data.</text>
</comment>
<reference evidence="6" key="1">
    <citation type="submission" date="2022-01" db="EMBL/GenBank/DDBJ databases">
        <authorList>
            <person name="Criscuolo A."/>
        </authorList>
    </citation>
    <scope>NUCLEOTIDE SEQUENCE</scope>
    <source>
        <strain evidence="6">CIP111893</strain>
    </source>
</reference>
<gene>
    <name evidence="5 6" type="primary">kptA</name>
    <name evidence="6" type="ORF">PAECIP111893_05222</name>
</gene>
<keyword evidence="3 5" id="KW-0520">NAD</keyword>
<dbReference type="Pfam" id="PF01885">
    <property type="entry name" value="PTS_2-RNA"/>
    <property type="match status" value="1"/>
</dbReference>
<dbReference type="SUPFAM" id="SSF56399">
    <property type="entry name" value="ADP-ribosylation"/>
    <property type="match status" value="1"/>
</dbReference>
<dbReference type="InterPro" id="IPR042080">
    <property type="entry name" value="RNA_2'-PTrans_N"/>
</dbReference>
<keyword evidence="2 5" id="KW-0808">Transferase</keyword>
<dbReference type="HAMAP" id="MF_00299">
    <property type="entry name" value="KptA"/>
    <property type="match status" value="1"/>
</dbReference>
<comment type="function">
    <text evidence="4 5">Removes the 2'-phosphate from RNA via an intermediate in which the phosphate is ADP-ribosylated by NAD followed by a presumed transesterification to release the RNA and generate ADP-ribose 1''-2''-cyclic phosphate (APPR&gt;P). May function as an ADP-ribosylase.</text>
</comment>
<organism evidence="6 7">
    <name type="scientific">Paenibacillus plantiphilus</name>
    <dbReference type="NCBI Taxonomy" id="2905650"/>
    <lineage>
        <taxon>Bacteria</taxon>
        <taxon>Bacillati</taxon>
        <taxon>Bacillota</taxon>
        <taxon>Bacilli</taxon>
        <taxon>Bacillales</taxon>
        <taxon>Paenibacillaceae</taxon>
        <taxon>Paenibacillus</taxon>
    </lineage>
</organism>
<evidence type="ECO:0000256" key="4">
    <source>
        <dbReference type="ARBA" id="ARBA00025212"/>
    </source>
</evidence>
<proteinExistence type="inferred from homology"/>